<dbReference type="InterPro" id="IPR003347">
    <property type="entry name" value="JmjC_dom"/>
</dbReference>
<reference evidence="3 4" key="1">
    <citation type="journal article" date="2020" name="ISME J.">
        <title>Uncovering the hidden diversity of litter-decomposition mechanisms in mushroom-forming fungi.</title>
        <authorList>
            <person name="Floudas D."/>
            <person name="Bentzer J."/>
            <person name="Ahren D."/>
            <person name="Johansson T."/>
            <person name="Persson P."/>
            <person name="Tunlid A."/>
        </authorList>
    </citation>
    <scope>NUCLEOTIDE SEQUENCE [LARGE SCALE GENOMIC DNA]</scope>
    <source>
        <strain evidence="3 4">CBS 291.85</strain>
    </source>
</reference>
<protein>
    <recommendedName>
        <fullName evidence="2">JmjC domain-containing protein</fullName>
    </recommendedName>
</protein>
<evidence type="ECO:0000259" key="2">
    <source>
        <dbReference type="PROSITE" id="PS51184"/>
    </source>
</evidence>
<feature type="domain" description="JmjC" evidence="2">
    <location>
        <begin position="578"/>
        <end position="731"/>
    </location>
</feature>
<dbReference type="AlphaFoldDB" id="A0A8H5FR72"/>
<name>A0A8H5FR72_9AGAR</name>
<dbReference type="Proteomes" id="UP000559256">
    <property type="component" value="Unassembled WGS sequence"/>
</dbReference>
<organism evidence="3 4">
    <name type="scientific">Tetrapyrgos nigripes</name>
    <dbReference type="NCBI Taxonomy" id="182062"/>
    <lineage>
        <taxon>Eukaryota</taxon>
        <taxon>Fungi</taxon>
        <taxon>Dikarya</taxon>
        <taxon>Basidiomycota</taxon>
        <taxon>Agaricomycotina</taxon>
        <taxon>Agaricomycetes</taxon>
        <taxon>Agaricomycetidae</taxon>
        <taxon>Agaricales</taxon>
        <taxon>Marasmiineae</taxon>
        <taxon>Marasmiaceae</taxon>
        <taxon>Tetrapyrgos</taxon>
    </lineage>
</organism>
<feature type="region of interest" description="Disordered" evidence="1">
    <location>
        <begin position="243"/>
        <end position="318"/>
    </location>
</feature>
<dbReference type="OrthoDB" id="3270451at2759"/>
<dbReference type="SUPFAM" id="SSF51197">
    <property type="entry name" value="Clavaminate synthase-like"/>
    <property type="match status" value="1"/>
</dbReference>
<comment type="caution">
    <text evidence="3">The sequence shown here is derived from an EMBL/GenBank/DDBJ whole genome shotgun (WGS) entry which is preliminary data.</text>
</comment>
<dbReference type="Gene3D" id="2.60.120.650">
    <property type="entry name" value="Cupin"/>
    <property type="match status" value="1"/>
</dbReference>
<feature type="compositionally biased region" description="Low complexity" evidence="1">
    <location>
        <begin position="307"/>
        <end position="318"/>
    </location>
</feature>
<dbReference type="PROSITE" id="PS51184">
    <property type="entry name" value="JMJC"/>
    <property type="match status" value="1"/>
</dbReference>
<evidence type="ECO:0000313" key="4">
    <source>
        <dbReference type="Proteomes" id="UP000559256"/>
    </source>
</evidence>
<gene>
    <name evidence="3" type="ORF">D9758_013076</name>
</gene>
<proteinExistence type="predicted"/>
<evidence type="ECO:0000256" key="1">
    <source>
        <dbReference type="SAM" id="MobiDB-lite"/>
    </source>
</evidence>
<dbReference type="EMBL" id="JAACJM010000109">
    <property type="protein sequence ID" value="KAF5345703.1"/>
    <property type="molecule type" value="Genomic_DNA"/>
</dbReference>
<evidence type="ECO:0000313" key="3">
    <source>
        <dbReference type="EMBL" id="KAF5345703.1"/>
    </source>
</evidence>
<keyword evidence="4" id="KW-1185">Reference proteome</keyword>
<sequence>MDFRADCQKRLGDFKNAQSLWRIKPFLTPFLIIDKLLFVHGLVLDCKILRDSNFPCGSDISGLASLKNDWMDAIWIFKEFEKAEVVRNAQDSQWSNLDSNVTGTWLLHGLTRASQHESLIKAETNLIYAAIHIWWLLEGNLELPANLTDLPISTEVMSRLKLLKVHKGLGNLREQIHDDVYHRLWTHMFEIALGLHMNSGIGWILEVFIENAREWMESSDDPCRWGQTFFDGASSDFLKEHASKISESQTGGSEVHEPAFQSSSRASSAAPGSVNPDDSGLSRKRQASESDVEEGGVGPDCKKRHVVTPSPSPEVSPSLSIITDQDIDIHSQASSPLSPIINEDARLAGSNKAKAPAKSQPSTKKNAYRCKNTTKRSTKAGKFDGITEVKQIQAFRKSSRGKIKTIKPLKPKAIERKKGTFTVPDINGEDWVFEYAPYTNPDNKAQSTPLKDMQALVDVIAEHNKHVKYIDSLAKIRKDNPNQLYIFYLAETDFIALPKEEQQEMEARSLILLHSNPCYKRNSDLSRDMLEHLGDMDDFVEGIDYSMAKEATRDTNPKGDKGKILNLLDLPGPSHDHPFLPDLYTDAHARTQTHSIDAERDDLNLLKFLTWHICGTKDSSSRVHVDGEGLGTQVTLESGEKLWTVLLPPKMDFSAFAKVSPFERFTMAWIKKCKQASFKMIGLRLRPGMTLIMRPNMPHHVVTTASSLCHGAHFYTMSTISDSVYSVYNSAFNRVLGTNIYHHKYADLFVDILGLLYKKLPKGKTYLDDCGRGHTKLSHLPNVLNSDGLNDVLTLINWVDFGRLLFPECYGIRIEDVTPKNIQSRSQEIKGILDLGCAWVLVLLEWLEKSVVIIRNSNGVPVNVLRYRKKYMAKQAKYLLVLADRVAKAIPRDNFEQNLLEDFANDHLFLQELEKLSDADANTLAPLSDFTVKVKSQSDPLEFAELEKKLVKFARKIQS</sequence>
<accession>A0A8H5FR72</accession>